<evidence type="ECO:0000259" key="1">
    <source>
        <dbReference type="SMART" id="SM00245"/>
    </source>
</evidence>
<dbReference type="AlphaFoldDB" id="A0A2U1JJN7"/>
<comment type="caution">
    <text evidence="2">The sequence shown here is derived from an EMBL/GenBank/DDBJ whole genome shotgun (WGS) entry which is preliminary data.</text>
</comment>
<dbReference type="Gene3D" id="3.90.226.10">
    <property type="entry name" value="2-enoyl-CoA Hydratase, Chain A, domain 1"/>
    <property type="match status" value="1"/>
</dbReference>
<dbReference type="PANTHER" id="PTHR32060:SF30">
    <property type="entry name" value="CARBOXY-TERMINAL PROCESSING PROTEASE CTPA"/>
    <property type="match status" value="1"/>
</dbReference>
<dbReference type="SUPFAM" id="SSF50156">
    <property type="entry name" value="PDZ domain-like"/>
    <property type="match status" value="1"/>
</dbReference>
<dbReference type="GO" id="GO:0006508">
    <property type="term" value="P:proteolysis"/>
    <property type="evidence" value="ECO:0007669"/>
    <property type="project" value="InterPro"/>
</dbReference>
<dbReference type="PANTHER" id="PTHR32060">
    <property type="entry name" value="TAIL-SPECIFIC PROTEASE"/>
    <property type="match status" value="1"/>
</dbReference>
<dbReference type="GO" id="GO:0004175">
    <property type="term" value="F:endopeptidase activity"/>
    <property type="evidence" value="ECO:0007669"/>
    <property type="project" value="TreeGrafter"/>
</dbReference>
<dbReference type="RefSeq" id="WP_116724669.1">
    <property type="nucleotide sequence ID" value="NZ_QCZI01000007.1"/>
</dbReference>
<reference evidence="2 3" key="1">
    <citation type="submission" date="2018-04" db="EMBL/GenBank/DDBJ databases">
        <title>Flavobacterium sp. nov., isolated from glacier ice.</title>
        <authorList>
            <person name="Liu Q."/>
            <person name="Xin Y.-H."/>
        </authorList>
    </citation>
    <scope>NUCLEOTIDE SEQUENCE [LARGE SCALE GENOMIC DNA]</scope>
    <source>
        <strain evidence="2 3">RB1R5</strain>
    </source>
</reference>
<evidence type="ECO:0000313" key="2">
    <source>
        <dbReference type="EMBL" id="PWA05357.1"/>
    </source>
</evidence>
<dbReference type="SUPFAM" id="SSF52096">
    <property type="entry name" value="ClpP/crotonase"/>
    <property type="match status" value="1"/>
</dbReference>
<dbReference type="Proteomes" id="UP000245449">
    <property type="component" value="Unassembled WGS sequence"/>
</dbReference>
<feature type="domain" description="Tail specific protease" evidence="1">
    <location>
        <begin position="198"/>
        <end position="421"/>
    </location>
</feature>
<dbReference type="InterPro" id="IPR036034">
    <property type="entry name" value="PDZ_sf"/>
</dbReference>
<dbReference type="Pfam" id="PF03572">
    <property type="entry name" value="Peptidase_S41"/>
    <property type="match status" value="1"/>
</dbReference>
<accession>A0A2U1JJN7</accession>
<dbReference type="InterPro" id="IPR005151">
    <property type="entry name" value="Tail-specific_protease"/>
</dbReference>
<name>A0A2U1JJN7_9FLAO</name>
<dbReference type="Gene3D" id="3.30.750.170">
    <property type="match status" value="1"/>
</dbReference>
<dbReference type="GO" id="GO:0008236">
    <property type="term" value="F:serine-type peptidase activity"/>
    <property type="evidence" value="ECO:0007669"/>
    <property type="project" value="InterPro"/>
</dbReference>
<dbReference type="SMART" id="SM00245">
    <property type="entry name" value="TSPc"/>
    <property type="match status" value="1"/>
</dbReference>
<organism evidence="2 3">
    <name type="scientific">Flavobacterium psychrotolerans</name>
    <dbReference type="NCBI Taxonomy" id="2169410"/>
    <lineage>
        <taxon>Bacteria</taxon>
        <taxon>Pseudomonadati</taxon>
        <taxon>Bacteroidota</taxon>
        <taxon>Flavobacteriia</taxon>
        <taxon>Flavobacteriales</taxon>
        <taxon>Flavobacteriaceae</taxon>
        <taxon>Flavobacterium</taxon>
    </lineage>
</organism>
<gene>
    <name evidence="2" type="ORF">DB895_07090</name>
</gene>
<dbReference type="OrthoDB" id="7168509at2"/>
<dbReference type="CDD" id="cd07561">
    <property type="entry name" value="Peptidase_S41_CPP_like"/>
    <property type="match status" value="1"/>
</dbReference>
<dbReference type="GO" id="GO:0030288">
    <property type="term" value="C:outer membrane-bounded periplasmic space"/>
    <property type="evidence" value="ECO:0007669"/>
    <property type="project" value="TreeGrafter"/>
</dbReference>
<protein>
    <submittedName>
        <fullName evidence="2">Peptidase S41</fullName>
    </submittedName>
</protein>
<dbReference type="GO" id="GO:0007165">
    <property type="term" value="P:signal transduction"/>
    <property type="evidence" value="ECO:0007669"/>
    <property type="project" value="TreeGrafter"/>
</dbReference>
<dbReference type="Pfam" id="PF18294">
    <property type="entry name" value="Pept_S41_N"/>
    <property type="match status" value="1"/>
</dbReference>
<evidence type="ECO:0000313" key="3">
    <source>
        <dbReference type="Proteomes" id="UP000245449"/>
    </source>
</evidence>
<dbReference type="PROSITE" id="PS51257">
    <property type="entry name" value="PROKAR_LIPOPROTEIN"/>
    <property type="match status" value="1"/>
</dbReference>
<sequence length="487" mass="53903">MRIPPKFILLSFLLFFTFQGCEDYNYASTPSDLKVNDFVWKGLNLYYLWQADVPNLADTQFRNQQDLNGFLYAHPIPEDLFQDLLNKPKSKFPVGEAIDRFSVLFSDYTQLEGILSGTTKNDGLESGFYYKDASATSIFGVVRYVIPNSDASKKDIHRGDIFYAVNGEPLNKSNINTLLGNEAYTLNLADYDNGNITPNSRSVNLTKTVLSENPVLINKVIENGTHKIGYLMYNGFYPNYENQLNNAFGQLKSQGITDFVLDLRYNSGGSVATATRLASMITGQFTGQVFAKQQWNAKAEAYFSSKNTGGLSNLFTNRINTNAALNSLNLSKIYILTSKSTASASELVINGLKPYINVVQIGDVTTGKNVGSITLYDSPTFTKKDINPSHHYAMQPLVLKIVNKVGFGDYITGLQPDSLLKEDVSNMGILGDGNEPLLNTAIVKISGGGRRIPKNPAKVFENVIGNQPEKRLKSEMYVDSALEGFLK</sequence>
<proteinExistence type="predicted"/>
<dbReference type="Gene3D" id="2.30.42.10">
    <property type="match status" value="1"/>
</dbReference>
<dbReference type="EMBL" id="QCZI01000007">
    <property type="protein sequence ID" value="PWA05357.1"/>
    <property type="molecule type" value="Genomic_DNA"/>
</dbReference>
<dbReference type="InterPro" id="IPR041613">
    <property type="entry name" value="Pept_S41_N"/>
</dbReference>
<dbReference type="InterPro" id="IPR029045">
    <property type="entry name" value="ClpP/crotonase-like_dom_sf"/>
</dbReference>
<keyword evidence="3" id="KW-1185">Reference proteome</keyword>